<evidence type="ECO:0000313" key="1">
    <source>
        <dbReference type="EMBL" id="AGB62654.1"/>
    </source>
</evidence>
<dbReference type="EMBL" id="JX238501">
    <property type="protein sequence ID" value="AHB12550.1"/>
    <property type="molecule type" value="Genomic_DNA"/>
</dbReference>
<dbReference type="OrthoDB" id="27025at10239"/>
<keyword evidence="2" id="KW-1185">Reference proteome</keyword>
<dbReference type="RefSeq" id="YP_007349247.1">
    <property type="nucleotide sequence ID" value="NC_020081.2"/>
</dbReference>
<accession>L0L8D2</accession>
<dbReference type="EMBL" id="JX238501">
    <property type="protein sequence ID" value="AGB62654.1"/>
    <property type="molecule type" value="Genomic_DNA"/>
</dbReference>
<name>L0L8D2_9CAUD</name>
<dbReference type="Proteomes" id="UP000010364">
    <property type="component" value="Segment"/>
</dbReference>
<reference evidence="1 2" key="1">
    <citation type="submission" date="2013-11" db="EMBL/GenBank/DDBJ databases">
        <title>Discovery of phiAGATE novel phage infecting Bacillus pumilus leads to new insights in phylogeny of subfamily Spounavirinae.</title>
        <authorList>
            <person name="Barylski J."/>
            <person name="Nowicki G."/>
            <person name="Gozdzicka-Jozefiak A."/>
        </authorList>
    </citation>
    <scope>NUCLEOTIDE SEQUENCE [LARGE SCALE GENOMIC DNA]</scope>
</reference>
<dbReference type="GeneID" id="14516203"/>
<dbReference type="KEGG" id="vg:14516038"/>
<protein>
    <submittedName>
        <fullName evidence="1">Uncharacterized protein</fullName>
    </submittedName>
</protein>
<sequence>MTREEKLEAVEDYLLKNIGELAEILQELDTECSELFGFTVHNNTEEFFYHTFKNDPYSAVLLTSKNDMYDVEDEFIICYDYLSDIGSFSRSYPPTEFDTNLTDIAELIISARERKVIASMSNELYDMIKDL</sequence>
<dbReference type="KEGG" id="vg:14516203"/>
<dbReference type="GeneID" id="14516038"/>
<proteinExistence type="predicted"/>
<organism evidence="1 2">
    <name type="scientific">Bacillus phage phiAGATE</name>
    <dbReference type="NCBI Taxonomy" id="1204533"/>
    <lineage>
        <taxon>Viruses</taxon>
        <taxon>Duplodnaviria</taxon>
        <taxon>Heunggongvirae</taxon>
        <taxon>Uroviricota</taxon>
        <taxon>Caudoviricetes</taxon>
        <taxon>Herelleviridae</taxon>
        <taxon>Bastillevirinae</taxon>
        <taxon>Agatevirus</taxon>
        <taxon>Agatevirus agate</taxon>
    </lineage>
</organism>
<dbReference type="RefSeq" id="YP_008855202.1">
    <property type="nucleotide sequence ID" value="NC_020081.2"/>
</dbReference>
<evidence type="ECO:0000313" key="2">
    <source>
        <dbReference type="Proteomes" id="UP000010364"/>
    </source>
</evidence>